<dbReference type="EMBL" id="JAPDDP010000121">
    <property type="protein sequence ID" value="MDA0185547.1"/>
    <property type="molecule type" value="Genomic_DNA"/>
</dbReference>
<comment type="similarity">
    <text evidence="1">Belongs to the LysR transcriptional regulatory family.</text>
</comment>
<dbReference type="FunFam" id="1.10.10.10:FF:000001">
    <property type="entry name" value="LysR family transcriptional regulator"/>
    <property type="match status" value="1"/>
</dbReference>
<evidence type="ECO:0000256" key="2">
    <source>
        <dbReference type="ARBA" id="ARBA00023015"/>
    </source>
</evidence>
<dbReference type="GO" id="GO:0003700">
    <property type="term" value="F:DNA-binding transcription factor activity"/>
    <property type="evidence" value="ECO:0007669"/>
    <property type="project" value="InterPro"/>
</dbReference>
<dbReference type="InterPro" id="IPR005119">
    <property type="entry name" value="LysR_subst-bd"/>
</dbReference>
<evidence type="ECO:0000256" key="3">
    <source>
        <dbReference type="ARBA" id="ARBA00023125"/>
    </source>
</evidence>
<dbReference type="GO" id="GO:0032993">
    <property type="term" value="C:protein-DNA complex"/>
    <property type="evidence" value="ECO:0007669"/>
    <property type="project" value="TreeGrafter"/>
</dbReference>
<dbReference type="SUPFAM" id="SSF46785">
    <property type="entry name" value="Winged helix' DNA-binding domain"/>
    <property type="match status" value="1"/>
</dbReference>
<accession>A0A9X3NQC9</accession>
<keyword evidence="7" id="KW-1185">Reference proteome</keyword>
<dbReference type="RefSeq" id="WP_270030054.1">
    <property type="nucleotide sequence ID" value="NZ_JAPDDP010000121.1"/>
</dbReference>
<protein>
    <submittedName>
        <fullName evidence="6">LysR family transcriptional regulator</fullName>
    </submittedName>
</protein>
<evidence type="ECO:0000256" key="1">
    <source>
        <dbReference type="ARBA" id="ARBA00009437"/>
    </source>
</evidence>
<dbReference type="Pfam" id="PF00126">
    <property type="entry name" value="HTH_1"/>
    <property type="match status" value="1"/>
</dbReference>
<reference evidence="6" key="1">
    <citation type="submission" date="2022-10" db="EMBL/GenBank/DDBJ databases">
        <title>The WGS of Solirubrobacter phytolaccae KCTC 29190.</title>
        <authorList>
            <person name="Jiang Z."/>
        </authorList>
    </citation>
    <scope>NUCLEOTIDE SEQUENCE</scope>
    <source>
        <strain evidence="6">KCTC 29190</strain>
    </source>
</reference>
<dbReference type="Proteomes" id="UP001147653">
    <property type="component" value="Unassembled WGS sequence"/>
</dbReference>
<name>A0A9X3NQC9_9ACTN</name>
<dbReference type="InterPro" id="IPR036390">
    <property type="entry name" value="WH_DNA-bd_sf"/>
</dbReference>
<dbReference type="GO" id="GO:0003677">
    <property type="term" value="F:DNA binding"/>
    <property type="evidence" value="ECO:0007669"/>
    <property type="project" value="UniProtKB-KW"/>
</dbReference>
<keyword evidence="4" id="KW-0804">Transcription</keyword>
<evidence type="ECO:0000313" key="7">
    <source>
        <dbReference type="Proteomes" id="UP001147653"/>
    </source>
</evidence>
<dbReference type="AlphaFoldDB" id="A0A9X3NQC9"/>
<dbReference type="PANTHER" id="PTHR30346">
    <property type="entry name" value="TRANSCRIPTIONAL DUAL REGULATOR HCAR-RELATED"/>
    <property type="match status" value="1"/>
</dbReference>
<organism evidence="6 7">
    <name type="scientific">Solirubrobacter phytolaccae</name>
    <dbReference type="NCBI Taxonomy" id="1404360"/>
    <lineage>
        <taxon>Bacteria</taxon>
        <taxon>Bacillati</taxon>
        <taxon>Actinomycetota</taxon>
        <taxon>Thermoleophilia</taxon>
        <taxon>Solirubrobacterales</taxon>
        <taxon>Solirubrobacteraceae</taxon>
        <taxon>Solirubrobacter</taxon>
    </lineage>
</organism>
<dbReference type="Pfam" id="PF03466">
    <property type="entry name" value="LysR_substrate"/>
    <property type="match status" value="1"/>
</dbReference>
<dbReference type="SUPFAM" id="SSF53850">
    <property type="entry name" value="Periplasmic binding protein-like II"/>
    <property type="match status" value="1"/>
</dbReference>
<dbReference type="PRINTS" id="PR00039">
    <property type="entry name" value="HTHLYSR"/>
</dbReference>
<evidence type="ECO:0000313" key="6">
    <source>
        <dbReference type="EMBL" id="MDA0185547.1"/>
    </source>
</evidence>
<evidence type="ECO:0000256" key="4">
    <source>
        <dbReference type="ARBA" id="ARBA00023163"/>
    </source>
</evidence>
<feature type="domain" description="HTH lysR-type" evidence="5">
    <location>
        <begin position="1"/>
        <end position="57"/>
    </location>
</feature>
<keyword evidence="2" id="KW-0805">Transcription regulation</keyword>
<evidence type="ECO:0000259" key="5">
    <source>
        <dbReference type="PROSITE" id="PS50931"/>
    </source>
</evidence>
<dbReference type="PANTHER" id="PTHR30346:SF29">
    <property type="entry name" value="LYSR SUBSTRATE-BINDING"/>
    <property type="match status" value="1"/>
</dbReference>
<dbReference type="PROSITE" id="PS50931">
    <property type="entry name" value="HTH_LYSR"/>
    <property type="match status" value="1"/>
</dbReference>
<keyword evidence="3" id="KW-0238">DNA-binding</keyword>
<sequence length="301" mass="31890">MDPRRVLTFRAVAHERSFSAAARALSLTQPAVSQQVAALERELGARLLDREHAMALTPAGEVLLAHADAIAERFALAERQLAELAVPPRLRIGAFPSALAALVPRAVARLGAAAGEPPSARAAGALGEVILEEGTTPELADRVGRGELHLALGFQDATLERREHDGVERRDLLQETFLVALPPGHRLAALDAIPLTALAEERWIAPSGNNLIARACAAAGFEMQLSMVSRDPLANRGVIAAGLAVTLVPRLGADGFHGLELRPIEGEGPRRDVYALLPRGGRHPQAEDAWDALVEVASAFG</sequence>
<gene>
    <name evidence="6" type="ORF">OJ997_34905</name>
</gene>
<comment type="caution">
    <text evidence="6">The sequence shown here is derived from an EMBL/GenBank/DDBJ whole genome shotgun (WGS) entry which is preliminary data.</text>
</comment>
<dbReference type="InterPro" id="IPR000847">
    <property type="entry name" value="LysR_HTH_N"/>
</dbReference>
<dbReference type="Gene3D" id="3.40.190.10">
    <property type="entry name" value="Periplasmic binding protein-like II"/>
    <property type="match status" value="2"/>
</dbReference>
<dbReference type="Gene3D" id="1.10.10.10">
    <property type="entry name" value="Winged helix-like DNA-binding domain superfamily/Winged helix DNA-binding domain"/>
    <property type="match status" value="1"/>
</dbReference>
<proteinExistence type="inferred from homology"/>
<dbReference type="InterPro" id="IPR036388">
    <property type="entry name" value="WH-like_DNA-bd_sf"/>
</dbReference>